<gene>
    <name evidence="2" type="ORF">C7R92_03065</name>
</gene>
<feature type="compositionally biased region" description="Basic residues" evidence="1">
    <location>
        <begin position="41"/>
        <end position="56"/>
    </location>
</feature>
<proteinExistence type="predicted"/>
<protein>
    <submittedName>
        <fullName evidence="2">Uncharacterized protein</fullName>
    </submittedName>
</protein>
<accession>A0ABX5FVQ2</accession>
<dbReference type="GeneID" id="95749124"/>
<comment type="caution">
    <text evidence="2">The sequence shown here is derived from an EMBL/GenBank/DDBJ whole genome shotgun (WGS) entry which is preliminary data.</text>
</comment>
<keyword evidence="3" id="KW-1185">Reference proteome</keyword>
<dbReference type="RefSeq" id="WP_017249016.1">
    <property type="nucleotide sequence ID" value="NZ_JARMEW010000014.1"/>
</dbReference>
<evidence type="ECO:0000313" key="2">
    <source>
        <dbReference type="EMBL" id="PSK14599.1"/>
    </source>
</evidence>
<evidence type="ECO:0000256" key="1">
    <source>
        <dbReference type="SAM" id="MobiDB-lite"/>
    </source>
</evidence>
<sequence length="62" mass="7391">MLKKLLKNLLGNHSSSHKYRKYSSSDYKHRRKYSSSSNRYGHSHHGSSHYKRKRSSRSFFSS</sequence>
<evidence type="ECO:0000313" key="3">
    <source>
        <dbReference type="Proteomes" id="UP000241645"/>
    </source>
</evidence>
<dbReference type="Proteomes" id="UP000241645">
    <property type="component" value="Unassembled WGS sequence"/>
</dbReference>
<reference evidence="2 3" key="1">
    <citation type="submission" date="2018-03" db="EMBL/GenBank/DDBJ databases">
        <title>Brevisbacillus phylogenomics.</title>
        <authorList>
            <person name="Dunlap C."/>
        </authorList>
    </citation>
    <scope>NUCLEOTIDE SEQUENCE [LARGE SCALE GENOMIC DNA]</scope>
    <source>
        <strain evidence="2 3">NRRL B-41110</strain>
    </source>
</reference>
<organism evidence="2 3">
    <name type="scientific">Brevibacillus porteri</name>
    <dbReference type="NCBI Taxonomy" id="2126350"/>
    <lineage>
        <taxon>Bacteria</taxon>
        <taxon>Bacillati</taxon>
        <taxon>Bacillota</taxon>
        <taxon>Bacilli</taxon>
        <taxon>Bacillales</taxon>
        <taxon>Paenibacillaceae</taxon>
        <taxon>Brevibacillus</taxon>
    </lineage>
</organism>
<name>A0ABX5FVQ2_9BACL</name>
<dbReference type="EMBL" id="PXZO01000002">
    <property type="protein sequence ID" value="PSK14599.1"/>
    <property type="molecule type" value="Genomic_DNA"/>
</dbReference>
<feature type="region of interest" description="Disordered" evidence="1">
    <location>
        <begin position="11"/>
        <end position="62"/>
    </location>
</feature>